<keyword evidence="3" id="KW-1185">Reference proteome</keyword>
<evidence type="ECO:0000313" key="2">
    <source>
        <dbReference type="EMBL" id="MBC5833753.1"/>
    </source>
</evidence>
<evidence type="ECO:0000313" key="3">
    <source>
        <dbReference type="Proteomes" id="UP000605990"/>
    </source>
</evidence>
<dbReference type="RefSeq" id="WP_166124988.1">
    <property type="nucleotide sequence ID" value="NZ_JAANOQ010000001.1"/>
</dbReference>
<protein>
    <submittedName>
        <fullName evidence="2">DUF1801 domain-containing protein</fullName>
    </submittedName>
</protein>
<organism evidence="2 3">
    <name type="scientific">Flavobacterium bernardetii</name>
    <dbReference type="NCBI Taxonomy" id="2813823"/>
    <lineage>
        <taxon>Bacteria</taxon>
        <taxon>Pseudomonadati</taxon>
        <taxon>Bacteroidota</taxon>
        <taxon>Flavobacteriia</taxon>
        <taxon>Flavobacteriales</taxon>
        <taxon>Flavobacteriaceae</taxon>
        <taxon>Flavobacterium</taxon>
    </lineage>
</organism>
<dbReference type="Proteomes" id="UP000605990">
    <property type="component" value="Unassembled WGS sequence"/>
</dbReference>
<sequence length="119" mass="14325">MKPSELYILNQPKHYQDVIYYVCDVIELEFPEVVMLFKWNIPVYYVGKKPFCYINASHKKKFVDVAFFYGNQLTNHINYLNSEGRTQIKSLRYFDLETIPDKVLREVIQEAMLLYKKTR</sequence>
<feature type="domain" description="YdhG-like" evidence="1">
    <location>
        <begin position="16"/>
        <end position="112"/>
    </location>
</feature>
<name>A0ABR7IVJ6_9FLAO</name>
<comment type="caution">
    <text evidence="2">The sequence shown here is derived from an EMBL/GenBank/DDBJ whole genome shotgun (WGS) entry which is preliminary data.</text>
</comment>
<dbReference type="InterPro" id="IPR014922">
    <property type="entry name" value="YdhG-like"/>
</dbReference>
<dbReference type="SUPFAM" id="SSF159888">
    <property type="entry name" value="YdhG-like"/>
    <property type="match status" value="1"/>
</dbReference>
<evidence type="ECO:0000259" key="1">
    <source>
        <dbReference type="Pfam" id="PF08818"/>
    </source>
</evidence>
<gene>
    <name evidence="2" type="ORF">H8R27_02525</name>
</gene>
<dbReference type="Pfam" id="PF08818">
    <property type="entry name" value="DUF1801"/>
    <property type="match status" value="1"/>
</dbReference>
<accession>A0ABR7IVJ6</accession>
<dbReference type="EMBL" id="JACRUN010000001">
    <property type="protein sequence ID" value="MBC5833753.1"/>
    <property type="molecule type" value="Genomic_DNA"/>
</dbReference>
<dbReference type="Gene3D" id="3.90.1150.200">
    <property type="match status" value="1"/>
</dbReference>
<proteinExistence type="predicted"/>
<reference evidence="2 3" key="1">
    <citation type="submission" date="2020-08" db="EMBL/GenBank/DDBJ databases">
        <title>Description of novel Flavobacterium F-408 isolate.</title>
        <authorList>
            <person name="Saticioglu I.B."/>
            <person name="Duman M."/>
            <person name="Altun S."/>
        </authorList>
    </citation>
    <scope>NUCLEOTIDE SEQUENCE [LARGE SCALE GENOMIC DNA]</scope>
    <source>
        <strain evidence="2 3">F-408</strain>
    </source>
</reference>